<dbReference type="RefSeq" id="WP_210117776.1">
    <property type="nucleotide sequence ID" value="NZ_CP054257.1"/>
</dbReference>
<dbReference type="AlphaFoldDB" id="A0A975EY67"/>
<evidence type="ECO:0000313" key="2">
    <source>
        <dbReference type="Proteomes" id="UP000671995"/>
    </source>
</evidence>
<proteinExistence type="predicted"/>
<dbReference type="Proteomes" id="UP000671995">
    <property type="component" value="Chromosome"/>
</dbReference>
<reference evidence="1" key="1">
    <citation type="submission" date="2020-05" db="EMBL/GenBank/DDBJ databases">
        <authorList>
            <person name="Zeng H."/>
            <person name="Chan Y.K."/>
            <person name="Watt R.M."/>
        </authorList>
    </citation>
    <scope>NUCLEOTIDE SEQUENCE</scope>
    <source>
        <strain evidence="1">ATCC 700773</strain>
    </source>
</reference>
<protein>
    <submittedName>
        <fullName evidence="1">Uncharacterized protein</fullName>
    </submittedName>
</protein>
<organism evidence="1 2">
    <name type="scientific">Treponema parvum</name>
    <dbReference type="NCBI Taxonomy" id="138851"/>
    <lineage>
        <taxon>Bacteria</taxon>
        <taxon>Pseudomonadati</taxon>
        <taxon>Spirochaetota</taxon>
        <taxon>Spirochaetia</taxon>
        <taxon>Spirochaetales</taxon>
        <taxon>Treponemataceae</taxon>
        <taxon>Treponema</taxon>
    </lineage>
</organism>
<accession>A0A975EY67</accession>
<evidence type="ECO:0000313" key="1">
    <source>
        <dbReference type="EMBL" id="QTQ10982.1"/>
    </source>
</evidence>
<name>A0A975EY67_9SPIR</name>
<reference evidence="1" key="2">
    <citation type="journal article" date="2021" name="Microbiol. Resour. Announc.">
        <title>Complete Genome Sequences of Three Human Oral Treponema parvum Isolates.</title>
        <authorList>
            <person name="Zeng H."/>
            <person name="Watt R.M."/>
        </authorList>
    </citation>
    <scope>NUCLEOTIDE SEQUENCE</scope>
    <source>
        <strain evidence="1">ATCC 700773</strain>
    </source>
</reference>
<dbReference type="EMBL" id="CP054257">
    <property type="protein sequence ID" value="QTQ10982.1"/>
    <property type="molecule type" value="Genomic_DNA"/>
</dbReference>
<sequence>MPSDFRAWLSSELYQSDAHRVCAVAAADPLKGIGAGVCGYFSGDKPMFTY</sequence>
<gene>
    <name evidence="1" type="ORF">HRI96_01485</name>
</gene>